<dbReference type="GO" id="GO:0005524">
    <property type="term" value="F:ATP binding"/>
    <property type="evidence" value="ECO:0007669"/>
    <property type="project" value="UniProtKB-KW"/>
</dbReference>
<dbReference type="RefSeq" id="WP_038277095.1">
    <property type="nucleotide sequence ID" value="NZ_JPME01000002.1"/>
</dbReference>
<dbReference type="SUPFAM" id="SSF52540">
    <property type="entry name" value="P-loop containing nucleoside triphosphate hydrolases"/>
    <property type="match status" value="1"/>
</dbReference>
<comment type="similarity">
    <text evidence="2 9">Belongs to the RecN family.</text>
</comment>
<sequence length="556" mass="62573">MLSELHVKNLALIEKADVEFGQGFNVLTGETGAGKSIIIGSVTIALGGKTPKDIIRKGADYAYIELIFTVSDPGKVRLLKAFDVYPDGDGTVIISKKIMPSRSLSKINDETVTAGKLREITGLLIDIHGQHEHQSLLYKSKHLEILDRYQEKKSHELKENIADTYREYVGLKDRLSTFQLDEEARLREMDFIRYEIEEIENAGLKEGEKEELTSRYRLFLNAKKISESLSTAYSAVDTDFISRALKAVETVASYDDRLSVIRDQLFDADSILSDISREITSYMDDMSFDEDEYRQMEERLDVLHNLEAKYGGSLSQIFVNLEEKQKRLEELEDYDGARKRTAEELQKVTDRLELLSVQLSEMRKHTAKELTEKIREGLKDLNFIDVEFSMEFSRLGHYTANGFDEAEFLISTNPGESLKPLGMVASGGELSRIMLAIKTVLADTDDIPTLIFDEIDTGISGRTAQKVSEKLAYIAGNHQVICITHLPQIAAMADCHYEIAKAVEEGRTATSIHPLSGEEVVEELARLLGGAEITEAVRANAREMKRLAKEDRRPGE</sequence>
<dbReference type="STRING" id="29354.IO98_00750"/>
<dbReference type="NCBIfam" id="TIGR00634">
    <property type="entry name" value="recN"/>
    <property type="match status" value="1"/>
</dbReference>
<keyword evidence="5 9" id="KW-0227">DNA damage</keyword>
<name>A0A084JS09_9FIRM</name>
<dbReference type="OrthoDB" id="9806954at2"/>
<dbReference type="PIRSF" id="PIRSF003128">
    <property type="entry name" value="RecN"/>
    <property type="match status" value="1"/>
</dbReference>
<gene>
    <name evidence="12" type="ORF">IO98_00750</name>
</gene>
<accession>A0A084JS09</accession>
<dbReference type="Proteomes" id="UP000028525">
    <property type="component" value="Unassembled WGS sequence"/>
</dbReference>
<evidence type="ECO:0000256" key="9">
    <source>
        <dbReference type="PIRNR" id="PIRNR003128"/>
    </source>
</evidence>
<feature type="coiled-coil region" evidence="10">
    <location>
        <begin position="314"/>
        <end position="365"/>
    </location>
</feature>
<evidence type="ECO:0000256" key="5">
    <source>
        <dbReference type="ARBA" id="ARBA00022763"/>
    </source>
</evidence>
<evidence type="ECO:0000256" key="7">
    <source>
        <dbReference type="ARBA" id="ARBA00023204"/>
    </source>
</evidence>
<dbReference type="PANTHER" id="PTHR11059:SF0">
    <property type="entry name" value="DNA REPAIR PROTEIN RECN"/>
    <property type="match status" value="1"/>
</dbReference>
<dbReference type="PANTHER" id="PTHR11059">
    <property type="entry name" value="DNA REPAIR PROTEIN RECN"/>
    <property type="match status" value="1"/>
</dbReference>
<proteinExistence type="inferred from homology"/>
<dbReference type="InterPro" id="IPR004604">
    <property type="entry name" value="DNA_recomb/repair_RecN"/>
</dbReference>
<keyword evidence="6" id="KW-0067">ATP-binding</keyword>
<comment type="function">
    <text evidence="1 9">May be involved in recombinational repair of damaged DNA.</text>
</comment>
<dbReference type="GO" id="GO:0009432">
    <property type="term" value="P:SOS response"/>
    <property type="evidence" value="ECO:0007669"/>
    <property type="project" value="TreeGrafter"/>
</dbReference>
<dbReference type="AlphaFoldDB" id="A0A084JS09"/>
<organism evidence="12 13">
    <name type="scientific">Lacrimispora celerecrescens</name>
    <dbReference type="NCBI Taxonomy" id="29354"/>
    <lineage>
        <taxon>Bacteria</taxon>
        <taxon>Bacillati</taxon>
        <taxon>Bacillota</taxon>
        <taxon>Clostridia</taxon>
        <taxon>Lachnospirales</taxon>
        <taxon>Lachnospiraceae</taxon>
        <taxon>Lacrimispora</taxon>
    </lineage>
</organism>
<dbReference type="GO" id="GO:0043590">
    <property type="term" value="C:bacterial nucleoid"/>
    <property type="evidence" value="ECO:0007669"/>
    <property type="project" value="TreeGrafter"/>
</dbReference>
<dbReference type="EMBL" id="JPME01000002">
    <property type="protein sequence ID" value="KEZ91743.1"/>
    <property type="molecule type" value="Genomic_DNA"/>
</dbReference>
<dbReference type="CDD" id="cd03241">
    <property type="entry name" value="ABC_RecN"/>
    <property type="match status" value="2"/>
</dbReference>
<evidence type="ECO:0000256" key="8">
    <source>
        <dbReference type="ARBA" id="ARBA00033408"/>
    </source>
</evidence>
<dbReference type="Pfam" id="PF02463">
    <property type="entry name" value="SMC_N"/>
    <property type="match status" value="1"/>
</dbReference>
<evidence type="ECO:0000256" key="1">
    <source>
        <dbReference type="ARBA" id="ARBA00003618"/>
    </source>
</evidence>
<keyword evidence="4" id="KW-0547">Nucleotide-binding</keyword>
<evidence type="ECO:0000256" key="10">
    <source>
        <dbReference type="SAM" id="Coils"/>
    </source>
</evidence>
<keyword evidence="10" id="KW-0175">Coiled coil</keyword>
<dbReference type="Gene3D" id="3.40.50.300">
    <property type="entry name" value="P-loop containing nucleotide triphosphate hydrolases"/>
    <property type="match status" value="2"/>
</dbReference>
<evidence type="ECO:0000259" key="11">
    <source>
        <dbReference type="Pfam" id="PF02463"/>
    </source>
</evidence>
<evidence type="ECO:0000256" key="3">
    <source>
        <dbReference type="ARBA" id="ARBA00021315"/>
    </source>
</evidence>
<protein>
    <recommendedName>
        <fullName evidence="3 9">DNA repair protein RecN</fullName>
    </recommendedName>
    <alternativeName>
        <fullName evidence="8 9">Recombination protein N</fullName>
    </alternativeName>
</protein>
<evidence type="ECO:0000256" key="6">
    <source>
        <dbReference type="ARBA" id="ARBA00022840"/>
    </source>
</evidence>
<dbReference type="InterPro" id="IPR003395">
    <property type="entry name" value="RecF/RecN/SMC_N"/>
</dbReference>
<keyword evidence="7 9" id="KW-0234">DNA repair</keyword>
<keyword evidence="13" id="KW-1185">Reference proteome</keyword>
<comment type="caution">
    <text evidence="12">The sequence shown here is derived from an EMBL/GenBank/DDBJ whole genome shotgun (WGS) entry which is preliminary data.</text>
</comment>
<evidence type="ECO:0000256" key="2">
    <source>
        <dbReference type="ARBA" id="ARBA00009441"/>
    </source>
</evidence>
<evidence type="ECO:0000256" key="4">
    <source>
        <dbReference type="ARBA" id="ARBA00022741"/>
    </source>
</evidence>
<dbReference type="GO" id="GO:0006281">
    <property type="term" value="P:DNA repair"/>
    <property type="evidence" value="ECO:0007669"/>
    <property type="project" value="UniProtKB-KW"/>
</dbReference>
<dbReference type="GO" id="GO:0006310">
    <property type="term" value="P:DNA recombination"/>
    <property type="evidence" value="ECO:0007669"/>
    <property type="project" value="InterPro"/>
</dbReference>
<dbReference type="FunFam" id="3.40.50.300:FF:000356">
    <property type="entry name" value="DNA repair protein RecN"/>
    <property type="match status" value="1"/>
</dbReference>
<evidence type="ECO:0000313" key="12">
    <source>
        <dbReference type="EMBL" id="KEZ91743.1"/>
    </source>
</evidence>
<feature type="domain" description="RecF/RecN/SMC N-terminal" evidence="11">
    <location>
        <begin position="2"/>
        <end position="501"/>
    </location>
</feature>
<dbReference type="InterPro" id="IPR027417">
    <property type="entry name" value="P-loop_NTPase"/>
</dbReference>
<reference evidence="12 13" key="1">
    <citation type="submission" date="2014-07" db="EMBL/GenBank/DDBJ databases">
        <title>Draft genome of Clostridium celerecrescens 152B isolated from sediments associated with methane hydrate from Krishna Godavari basin.</title>
        <authorList>
            <person name="Honkalas V.S."/>
            <person name="Dabir A.P."/>
            <person name="Arora P."/>
            <person name="Dhakephalkar P.K."/>
        </authorList>
    </citation>
    <scope>NUCLEOTIDE SEQUENCE [LARGE SCALE GENOMIC DNA]</scope>
    <source>
        <strain evidence="12 13">152B</strain>
    </source>
</reference>
<evidence type="ECO:0000313" key="13">
    <source>
        <dbReference type="Proteomes" id="UP000028525"/>
    </source>
</evidence>